<comment type="caution">
    <text evidence="3">The sequence shown here is derived from an EMBL/GenBank/DDBJ whole genome shotgun (WGS) entry which is preliminary data.</text>
</comment>
<dbReference type="EMBL" id="MVBN01000007">
    <property type="protein sequence ID" value="OOK69946.1"/>
    <property type="molecule type" value="Genomic_DNA"/>
</dbReference>
<gene>
    <name evidence="3" type="ORF">BZL29_6076</name>
    <name evidence="2" type="ORF">BZL30_6909</name>
</gene>
<dbReference type="Proteomes" id="UP000189229">
    <property type="component" value="Unassembled WGS sequence"/>
</dbReference>
<accession>A0A1V3WTT3</accession>
<feature type="region of interest" description="Disordered" evidence="1">
    <location>
        <begin position="1"/>
        <end position="26"/>
    </location>
</feature>
<evidence type="ECO:0000313" key="5">
    <source>
        <dbReference type="Proteomes" id="UP000189229"/>
    </source>
</evidence>
<protein>
    <submittedName>
        <fullName evidence="3">Uncharacterized protein</fullName>
    </submittedName>
</protein>
<evidence type="ECO:0000313" key="3">
    <source>
        <dbReference type="EMBL" id="OOK69946.1"/>
    </source>
</evidence>
<dbReference type="AlphaFoldDB" id="A0A1V3WTT3"/>
<evidence type="ECO:0000313" key="4">
    <source>
        <dbReference type="Proteomes" id="UP000188532"/>
    </source>
</evidence>
<dbReference type="Proteomes" id="UP000188532">
    <property type="component" value="Unassembled WGS sequence"/>
</dbReference>
<evidence type="ECO:0000256" key="1">
    <source>
        <dbReference type="SAM" id="MobiDB-lite"/>
    </source>
</evidence>
<reference evidence="4 5" key="1">
    <citation type="submission" date="2017-02" db="EMBL/GenBank/DDBJ databases">
        <title>Complete genome sequences of Mycobacterium kansasii strains isolated from rhesus macaques.</title>
        <authorList>
            <person name="Panda A."/>
            <person name="Nagaraj S."/>
            <person name="Zhao X."/>
            <person name="Tettelin H."/>
            <person name="Detolla L.J."/>
        </authorList>
    </citation>
    <scope>NUCLEOTIDE SEQUENCE [LARGE SCALE GENOMIC DNA]</scope>
    <source>
        <strain evidence="3 4">11-3469</strain>
        <strain evidence="2 5">11-3813</strain>
    </source>
</reference>
<dbReference type="EMBL" id="MVBM01000007">
    <property type="protein sequence ID" value="OOK69021.1"/>
    <property type="molecule type" value="Genomic_DNA"/>
</dbReference>
<proteinExistence type="predicted"/>
<sequence length="56" mass="6456">MHRASQHRPSPPARSTFGADRARNRLIRRSHPPRRIVVAGLTDYFVIAMRCAWFPA</sequence>
<evidence type="ECO:0000313" key="2">
    <source>
        <dbReference type="EMBL" id="OOK69021.1"/>
    </source>
</evidence>
<organism evidence="3 4">
    <name type="scientific">Mycobacterium kansasii</name>
    <dbReference type="NCBI Taxonomy" id="1768"/>
    <lineage>
        <taxon>Bacteria</taxon>
        <taxon>Bacillati</taxon>
        <taxon>Actinomycetota</taxon>
        <taxon>Actinomycetes</taxon>
        <taxon>Mycobacteriales</taxon>
        <taxon>Mycobacteriaceae</taxon>
        <taxon>Mycobacterium</taxon>
    </lineage>
</organism>
<name>A0A1V3WTT3_MYCKA</name>